<dbReference type="PROSITE" id="PS50005">
    <property type="entry name" value="TPR"/>
    <property type="match status" value="2"/>
</dbReference>
<dbReference type="GO" id="GO:0005778">
    <property type="term" value="C:peroxisomal membrane"/>
    <property type="evidence" value="ECO:0007669"/>
    <property type="project" value="TreeGrafter"/>
</dbReference>
<dbReference type="GO" id="GO:0005052">
    <property type="term" value="F:peroxisome matrix targeting signal-1 binding"/>
    <property type="evidence" value="ECO:0007669"/>
    <property type="project" value="TreeGrafter"/>
</dbReference>
<reference evidence="7 8" key="1">
    <citation type="submission" date="2019-02" db="EMBL/GenBank/DDBJ databases">
        <title>Genome sequencing of the rare red list fungi Phellinidium pouzarii.</title>
        <authorList>
            <person name="Buettner E."/>
            <person name="Kellner H."/>
        </authorList>
    </citation>
    <scope>NUCLEOTIDE SEQUENCE [LARGE SCALE GENOMIC DNA]</scope>
    <source>
        <strain evidence="7 8">DSM 108285</strain>
    </source>
</reference>
<keyword evidence="5 6" id="KW-0802">TPR repeat</keyword>
<comment type="subcellular location">
    <subcellularLocation>
        <location evidence="1">Cytoplasm</location>
    </subcellularLocation>
</comment>
<dbReference type="GO" id="GO:0005829">
    <property type="term" value="C:cytosol"/>
    <property type="evidence" value="ECO:0007669"/>
    <property type="project" value="TreeGrafter"/>
</dbReference>
<dbReference type="EMBL" id="SGPK01000065">
    <property type="protein sequence ID" value="THH09396.1"/>
    <property type="molecule type" value="Genomic_DNA"/>
</dbReference>
<keyword evidence="4" id="KW-0677">Repeat</keyword>
<accession>A0A4S4LC92</accession>
<keyword evidence="8" id="KW-1185">Reference proteome</keyword>
<dbReference type="PANTHER" id="PTHR10130">
    <property type="entry name" value="PEROXISOMAL TARGETING SIGNAL 1 RECEPTOR PEX5"/>
    <property type="match status" value="1"/>
</dbReference>
<evidence type="ECO:0000256" key="5">
    <source>
        <dbReference type="ARBA" id="ARBA00022803"/>
    </source>
</evidence>
<protein>
    <submittedName>
        <fullName evidence="7">Uncharacterized protein</fullName>
    </submittedName>
</protein>
<feature type="repeat" description="TPR" evidence="6">
    <location>
        <begin position="497"/>
        <end position="530"/>
    </location>
</feature>
<keyword evidence="3" id="KW-0963">Cytoplasm</keyword>
<comment type="caution">
    <text evidence="7">The sequence shown here is derived from an EMBL/GenBank/DDBJ whole genome shotgun (WGS) entry which is preliminary data.</text>
</comment>
<evidence type="ECO:0000256" key="6">
    <source>
        <dbReference type="PROSITE-ProRule" id="PRU00339"/>
    </source>
</evidence>
<dbReference type="InterPro" id="IPR011990">
    <property type="entry name" value="TPR-like_helical_dom_sf"/>
</dbReference>
<dbReference type="InterPro" id="IPR024111">
    <property type="entry name" value="PEX5/PEX5L"/>
</dbReference>
<dbReference type="SMART" id="SM00028">
    <property type="entry name" value="TPR"/>
    <property type="match status" value="3"/>
</dbReference>
<feature type="repeat" description="TPR" evidence="6">
    <location>
        <begin position="531"/>
        <end position="564"/>
    </location>
</feature>
<name>A0A4S4LC92_9AGAM</name>
<proteinExistence type="inferred from homology"/>
<dbReference type="OrthoDB" id="10006023at2759"/>
<evidence type="ECO:0000256" key="2">
    <source>
        <dbReference type="ARBA" id="ARBA00005348"/>
    </source>
</evidence>
<evidence type="ECO:0000256" key="3">
    <source>
        <dbReference type="ARBA" id="ARBA00022490"/>
    </source>
</evidence>
<dbReference type="SUPFAM" id="SSF48452">
    <property type="entry name" value="TPR-like"/>
    <property type="match status" value="1"/>
</dbReference>
<sequence>MSLQGLISGSDCALPNNPLAQVLKHTDSDRSVQRDRIAGPSTSRLQHLPSSFANHASEGDLSLARQFFDANSAPIVHTDQNQIPHDFARRLGIIEGSAYQPQLQQSTGIDLQDLWLRADMQKLSAAPEGPASALPWTTEFGGSLANMQSAPARQLNLLHLGTKEGMHSAYTSSSYFQPSMGIGMYGSAFPQPYAPMQDNGKGKGKLRDDAFEAAFAQYALEAQPRASSARIEEVQSAEIESALENTTISEENHVDNDLQKLWDSMSKVPAPGEDISKWEAELKQLMQAQREEHDLDYGSSMQEAWESGMGLYDNDNLPEGTKFDDEGIPQLGSYVFDPENKHLASVDTHSCLEQAKYLLENNGSLSEAALLLEAAIQKGDLGKDGYEAWILLGETRCMDEREEAGIRALMEGVRRAEEAGAKGAGMLSLATAFTNENYERGSHAMLLHWLLARFPEYSPPPETAASLKSTYWNSHERVTEAFLAVARAQHAMGLVNADVQTGLGILFYTNSDFDRAKDCFAAALAVHPKDYLLWNRLGSALSNGNKPEEALGAYREALQMRPMYTRAIYNVGVACLNIGADKEAAEHFLSALSLQETTTQSDKSEQLWFTLRRAFISMGRDDLANKAQLTGDVGAFRAEGFDF</sequence>
<gene>
    <name evidence="7" type="ORF">EW145_g2051</name>
</gene>
<dbReference type="Proteomes" id="UP000308199">
    <property type="component" value="Unassembled WGS sequence"/>
</dbReference>
<dbReference type="PANTHER" id="PTHR10130:SF9">
    <property type="entry name" value="PEROXISOMAL TARGETING SIGNAL RECEPTOR"/>
    <property type="match status" value="1"/>
</dbReference>
<organism evidence="7 8">
    <name type="scientific">Phellinidium pouzarii</name>
    <dbReference type="NCBI Taxonomy" id="167371"/>
    <lineage>
        <taxon>Eukaryota</taxon>
        <taxon>Fungi</taxon>
        <taxon>Dikarya</taxon>
        <taxon>Basidiomycota</taxon>
        <taxon>Agaricomycotina</taxon>
        <taxon>Agaricomycetes</taxon>
        <taxon>Hymenochaetales</taxon>
        <taxon>Hymenochaetaceae</taxon>
        <taxon>Phellinidium</taxon>
    </lineage>
</organism>
<comment type="similarity">
    <text evidence="2">Belongs to the peroxisomal targeting signal receptor family.</text>
</comment>
<dbReference type="GO" id="GO:0016560">
    <property type="term" value="P:protein import into peroxisome matrix, docking"/>
    <property type="evidence" value="ECO:0007669"/>
    <property type="project" value="TreeGrafter"/>
</dbReference>
<dbReference type="Gene3D" id="1.25.40.10">
    <property type="entry name" value="Tetratricopeptide repeat domain"/>
    <property type="match status" value="1"/>
</dbReference>
<dbReference type="InterPro" id="IPR019734">
    <property type="entry name" value="TPR_rpt"/>
</dbReference>
<dbReference type="AlphaFoldDB" id="A0A4S4LC92"/>
<dbReference type="Pfam" id="PF13432">
    <property type="entry name" value="TPR_16"/>
    <property type="match status" value="2"/>
</dbReference>
<evidence type="ECO:0000256" key="4">
    <source>
        <dbReference type="ARBA" id="ARBA00022737"/>
    </source>
</evidence>
<evidence type="ECO:0000313" key="7">
    <source>
        <dbReference type="EMBL" id="THH09396.1"/>
    </source>
</evidence>
<evidence type="ECO:0000313" key="8">
    <source>
        <dbReference type="Proteomes" id="UP000308199"/>
    </source>
</evidence>
<evidence type="ECO:0000256" key="1">
    <source>
        <dbReference type="ARBA" id="ARBA00004496"/>
    </source>
</evidence>